<feature type="transmembrane region" description="Helical" evidence="7">
    <location>
        <begin position="36"/>
        <end position="53"/>
    </location>
</feature>
<dbReference type="RefSeq" id="WP_261295348.1">
    <property type="nucleotide sequence ID" value="NZ_JANQBK010000015.1"/>
</dbReference>
<evidence type="ECO:0000256" key="7">
    <source>
        <dbReference type="SAM" id="Phobius"/>
    </source>
</evidence>
<feature type="transmembrane region" description="Helical" evidence="7">
    <location>
        <begin position="139"/>
        <end position="159"/>
    </location>
</feature>
<dbReference type="EMBL" id="JBHRXP010000003">
    <property type="protein sequence ID" value="MFC3580125.1"/>
    <property type="molecule type" value="Genomic_DNA"/>
</dbReference>
<dbReference type="Pfam" id="PF13440">
    <property type="entry name" value="Polysacc_synt_3"/>
    <property type="match status" value="1"/>
</dbReference>
<keyword evidence="4 7" id="KW-0812">Transmembrane</keyword>
<reference evidence="9" key="1">
    <citation type="journal article" date="2019" name="Int. J. Syst. Evol. Microbiol.">
        <title>The Global Catalogue of Microorganisms (GCM) 10K type strain sequencing project: providing services to taxonomists for standard genome sequencing and annotation.</title>
        <authorList>
            <consortium name="The Broad Institute Genomics Platform"/>
            <consortium name="The Broad Institute Genome Sequencing Center for Infectious Disease"/>
            <person name="Wu L."/>
            <person name="Ma J."/>
        </authorList>
    </citation>
    <scope>NUCLEOTIDE SEQUENCE [LARGE SCALE GENOMIC DNA]</scope>
    <source>
        <strain evidence="9">KCTC 42739</strain>
    </source>
</reference>
<feature type="transmembrane region" description="Helical" evidence="7">
    <location>
        <begin position="109"/>
        <end position="130"/>
    </location>
</feature>
<feature type="transmembrane region" description="Helical" evidence="7">
    <location>
        <begin position="347"/>
        <end position="366"/>
    </location>
</feature>
<keyword evidence="3" id="KW-1003">Cell membrane</keyword>
<feature type="transmembrane region" description="Helical" evidence="7">
    <location>
        <begin position="372"/>
        <end position="388"/>
    </location>
</feature>
<feature type="transmembrane region" description="Helical" evidence="7">
    <location>
        <begin position="165"/>
        <end position="184"/>
    </location>
</feature>
<evidence type="ECO:0000256" key="5">
    <source>
        <dbReference type="ARBA" id="ARBA00022989"/>
    </source>
</evidence>
<feature type="transmembrane region" description="Helical" evidence="7">
    <location>
        <begin position="304"/>
        <end position="326"/>
    </location>
</feature>
<protein>
    <submittedName>
        <fullName evidence="8">Oligosaccharide flippase family protein</fullName>
    </submittedName>
</protein>
<keyword evidence="9" id="KW-1185">Reference proteome</keyword>
<evidence type="ECO:0000256" key="2">
    <source>
        <dbReference type="ARBA" id="ARBA00007430"/>
    </source>
</evidence>
<feature type="transmembrane region" description="Helical" evidence="7">
    <location>
        <begin position="400"/>
        <end position="420"/>
    </location>
</feature>
<feature type="transmembrane region" description="Helical" evidence="7">
    <location>
        <begin position="432"/>
        <end position="453"/>
    </location>
</feature>
<sequence length="482" mass="51352">MIARSGAWMVGARFGRTFITLISMVALARLLTPTDFGIVAISSSIIVLVLSLLEGLIDVPVMRQDDLTTDMLRSLIWLSLLVVAIFGTILFFVAPLAERVMEFPRLSEALRLAIPVLLMNVHFIAGTAVLRRQLRFREAALLSIASAVAYSLPAVIMAFAGFGLWSILIAQNIGMFATAIAFSVRAGIGLALPERFTLAGVGMVGGSGALSRVLAWAWTSVDTLIVGLLLGPAATGLYARAYNINVQMKEPFAAVDQTLRQAFAGLKGRDGGLVEHSVMGLRLVTMLSGLVAAAVIVLREPIVLVLLGTQWLSAAPVVAILAASFPARIGRLYFDSLSASAGSMTNLILRQLFLLVVITLGLLIFARQGLQYVALVVSGAVYIAMLLPQARSETGSYGTLGKLLMAMLPGTALGAIIVGIDTMILRPAIDGWSFRFACQVVLLALGSVPVILLPDRWLPGRWSAARKRMLHRTPFAGKGGGS</sequence>
<gene>
    <name evidence="8" type="ORF">ACFONA_08090</name>
</gene>
<evidence type="ECO:0000256" key="6">
    <source>
        <dbReference type="ARBA" id="ARBA00023136"/>
    </source>
</evidence>
<dbReference type="PANTHER" id="PTHR30250">
    <property type="entry name" value="PST FAMILY PREDICTED COLANIC ACID TRANSPORTER"/>
    <property type="match status" value="1"/>
</dbReference>
<keyword evidence="6 7" id="KW-0472">Membrane</keyword>
<dbReference type="Proteomes" id="UP001595713">
    <property type="component" value="Unassembled WGS sequence"/>
</dbReference>
<organism evidence="8 9">
    <name type="scientific">Sphingomonas hylomeconis</name>
    <dbReference type="NCBI Taxonomy" id="1395958"/>
    <lineage>
        <taxon>Bacteria</taxon>
        <taxon>Pseudomonadati</taxon>
        <taxon>Pseudomonadota</taxon>
        <taxon>Alphaproteobacteria</taxon>
        <taxon>Sphingomonadales</taxon>
        <taxon>Sphingomonadaceae</taxon>
        <taxon>Sphingomonas</taxon>
    </lineage>
</organism>
<dbReference type="PANTHER" id="PTHR30250:SF10">
    <property type="entry name" value="LIPOPOLYSACCHARIDE BIOSYNTHESIS PROTEIN WZXC"/>
    <property type="match status" value="1"/>
</dbReference>
<accession>A0ABV7SVJ2</accession>
<feature type="transmembrane region" description="Helical" evidence="7">
    <location>
        <begin position="279"/>
        <end position="298"/>
    </location>
</feature>
<feature type="transmembrane region" description="Helical" evidence="7">
    <location>
        <begin position="74"/>
        <end position="97"/>
    </location>
</feature>
<feature type="transmembrane region" description="Helical" evidence="7">
    <location>
        <begin position="196"/>
        <end position="218"/>
    </location>
</feature>
<comment type="caution">
    <text evidence="8">The sequence shown here is derived from an EMBL/GenBank/DDBJ whole genome shotgun (WGS) entry which is preliminary data.</text>
</comment>
<evidence type="ECO:0000256" key="3">
    <source>
        <dbReference type="ARBA" id="ARBA00022475"/>
    </source>
</evidence>
<evidence type="ECO:0000313" key="8">
    <source>
        <dbReference type="EMBL" id="MFC3580125.1"/>
    </source>
</evidence>
<proteinExistence type="inferred from homology"/>
<feature type="transmembrane region" description="Helical" evidence="7">
    <location>
        <begin position="12"/>
        <end position="30"/>
    </location>
</feature>
<evidence type="ECO:0000256" key="4">
    <source>
        <dbReference type="ARBA" id="ARBA00022692"/>
    </source>
</evidence>
<comment type="subcellular location">
    <subcellularLocation>
        <location evidence="1">Cell membrane</location>
        <topology evidence="1">Multi-pass membrane protein</topology>
    </subcellularLocation>
</comment>
<keyword evidence="5 7" id="KW-1133">Transmembrane helix</keyword>
<evidence type="ECO:0000313" key="9">
    <source>
        <dbReference type="Proteomes" id="UP001595713"/>
    </source>
</evidence>
<name>A0ABV7SVJ2_9SPHN</name>
<evidence type="ECO:0000256" key="1">
    <source>
        <dbReference type="ARBA" id="ARBA00004651"/>
    </source>
</evidence>
<dbReference type="InterPro" id="IPR050833">
    <property type="entry name" value="Poly_Biosynth_Transport"/>
</dbReference>
<comment type="similarity">
    <text evidence="2">Belongs to the polysaccharide synthase family.</text>
</comment>